<organism evidence="2 3">
    <name type="scientific">Streptomyces coacervatus</name>
    <dbReference type="NCBI Taxonomy" id="647381"/>
    <lineage>
        <taxon>Bacteria</taxon>
        <taxon>Bacillati</taxon>
        <taxon>Actinomycetota</taxon>
        <taxon>Actinomycetes</taxon>
        <taxon>Kitasatosporales</taxon>
        <taxon>Streptomycetaceae</taxon>
        <taxon>Streptomyces</taxon>
    </lineage>
</organism>
<evidence type="ECO:0000256" key="1">
    <source>
        <dbReference type="SAM" id="MobiDB-lite"/>
    </source>
</evidence>
<dbReference type="Proteomes" id="UP001501009">
    <property type="component" value="Unassembled WGS sequence"/>
</dbReference>
<proteinExistence type="predicted"/>
<evidence type="ECO:0000313" key="2">
    <source>
        <dbReference type="EMBL" id="GAA3845790.1"/>
    </source>
</evidence>
<evidence type="ECO:0000313" key="3">
    <source>
        <dbReference type="Proteomes" id="UP001501009"/>
    </source>
</evidence>
<keyword evidence="3" id="KW-1185">Reference proteome</keyword>
<feature type="region of interest" description="Disordered" evidence="1">
    <location>
        <begin position="1"/>
        <end position="29"/>
    </location>
</feature>
<gene>
    <name evidence="2" type="ORF">GCM10022403_092070</name>
</gene>
<comment type="caution">
    <text evidence="2">The sequence shown here is derived from an EMBL/GenBank/DDBJ whole genome shotgun (WGS) entry which is preliminary data.</text>
</comment>
<reference evidence="3" key="1">
    <citation type="journal article" date="2019" name="Int. J. Syst. Evol. Microbiol.">
        <title>The Global Catalogue of Microorganisms (GCM) 10K type strain sequencing project: providing services to taxonomists for standard genome sequencing and annotation.</title>
        <authorList>
            <consortium name="The Broad Institute Genomics Platform"/>
            <consortium name="The Broad Institute Genome Sequencing Center for Infectious Disease"/>
            <person name="Wu L."/>
            <person name="Ma J."/>
        </authorList>
    </citation>
    <scope>NUCLEOTIDE SEQUENCE [LARGE SCALE GENOMIC DNA]</scope>
    <source>
        <strain evidence="3">JCM 17138</strain>
    </source>
</reference>
<sequence length="97" mass="10328">MVSVELRNGVLAGSVAGGGPTTDREDDRMDAVRGQRRTDWVQQLQDGTLPHSIDPLDELHRLAADLDPADSLAVFANVDVPEIDIADDAAPTILPAT</sequence>
<name>A0ABP7JKG7_9ACTN</name>
<accession>A0ABP7JKG7</accession>
<dbReference type="EMBL" id="BAABDE010000048">
    <property type="protein sequence ID" value="GAA3845790.1"/>
    <property type="molecule type" value="Genomic_DNA"/>
</dbReference>
<protein>
    <submittedName>
        <fullName evidence="2">Uncharacterized protein</fullName>
    </submittedName>
</protein>